<evidence type="ECO:0000256" key="6">
    <source>
        <dbReference type="ARBA" id="ARBA00022737"/>
    </source>
</evidence>
<evidence type="ECO:0000313" key="21">
    <source>
        <dbReference type="EMBL" id="KAE9221181.1"/>
    </source>
</evidence>
<dbReference type="EMBL" id="QXFW01000227">
    <property type="protein sequence ID" value="KAE9019840.1"/>
    <property type="molecule type" value="Genomic_DNA"/>
</dbReference>
<feature type="compositionally biased region" description="Polar residues" evidence="12">
    <location>
        <begin position="274"/>
        <end position="300"/>
    </location>
</feature>
<keyword evidence="10" id="KW-0446">Lipid-binding</keyword>
<dbReference type="Pfam" id="PF17047">
    <property type="entry name" value="SMP_LBD"/>
    <property type="match status" value="1"/>
</dbReference>
<evidence type="ECO:0000256" key="10">
    <source>
        <dbReference type="ARBA" id="ARBA00023121"/>
    </source>
</evidence>
<evidence type="ECO:0000313" key="28">
    <source>
        <dbReference type="Proteomes" id="UP000437068"/>
    </source>
</evidence>
<evidence type="ECO:0000256" key="11">
    <source>
        <dbReference type="ARBA" id="ARBA00023136"/>
    </source>
</evidence>
<dbReference type="EMBL" id="QXGC01000251">
    <property type="protein sequence ID" value="KAE9243137.1"/>
    <property type="molecule type" value="Genomic_DNA"/>
</dbReference>
<dbReference type="GO" id="GO:0016020">
    <property type="term" value="C:membrane"/>
    <property type="evidence" value="ECO:0007669"/>
    <property type="project" value="UniProtKB-SubCell"/>
</dbReference>
<keyword evidence="27" id="KW-1185">Reference proteome</keyword>
<dbReference type="OrthoDB" id="1029639at2759"/>
<comment type="caution">
    <text evidence="20">The sequence shown here is derived from an EMBL/GenBank/DDBJ whole genome shotgun (WGS) entry which is preliminary data.</text>
</comment>
<evidence type="ECO:0000313" key="31">
    <source>
        <dbReference type="Proteomes" id="UP000441208"/>
    </source>
</evidence>
<dbReference type="Proteomes" id="UP000476176">
    <property type="component" value="Unassembled WGS sequence"/>
</dbReference>
<dbReference type="GO" id="GO:0005783">
    <property type="term" value="C:endoplasmic reticulum"/>
    <property type="evidence" value="ECO:0007669"/>
    <property type="project" value="TreeGrafter"/>
</dbReference>
<dbReference type="EMBL" id="QXGE01000266">
    <property type="protein sequence ID" value="KAE9317945.1"/>
    <property type="molecule type" value="Genomic_DNA"/>
</dbReference>
<dbReference type="InterPro" id="IPR045050">
    <property type="entry name" value="Synaptotagmin_plant"/>
</dbReference>
<dbReference type="AlphaFoldDB" id="A0A6A3UXX8"/>
<evidence type="ECO:0000256" key="7">
    <source>
        <dbReference type="ARBA" id="ARBA00022837"/>
    </source>
</evidence>
<dbReference type="Proteomes" id="UP000433483">
    <property type="component" value="Unassembled WGS sequence"/>
</dbReference>
<dbReference type="Proteomes" id="UP000486351">
    <property type="component" value="Unassembled WGS sequence"/>
</dbReference>
<dbReference type="EMBL" id="QXGA01000134">
    <property type="protein sequence ID" value="KAE9151765.1"/>
    <property type="molecule type" value="Genomic_DNA"/>
</dbReference>
<keyword evidence="4 13" id="KW-0812">Transmembrane</keyword>
<feature type="compositionally biased region" description="Polar residues" evidence="12">
    <location>
        <begin position="339"/>
        <end position="351"/>
    </location>
</feature>
<dbReference type="PROSITE" id="PS51847">
    <property type="entry name" value="SMP"/>
    <property type="match status" value="1"/>
</dbReference>
<evidence type="ECO:0000259" key="14">
    <source>
        <dbReference type="PROSITE" id="PS50003"/>
    </source>
</evidence>
<accession>A0A6A3UXX8</accession>
<dbReference type="EMBL" id="QXGD01000308">
    <property type="protein sequence ID" value="KAE9243883.1"/>
    <property type="molecule type" value="Genomic_DNA"/>
</dbReference>
<feature type="compositionally biased region" description="Basic and acidic residues" evidence="12">
    <location>
        <begin position="183"/>
        <end position="194"/>
    </location>
</feature>
<dbReference type="EMBL" id="QXGB01000283">
    <property type="protein sequence ID" value="KAE9221181.1"/>
    <property type="molecule type" value="Genomic_DNA"/>
</dbReference>
<evidence type="ECO:0000313" key="24">
    <source>
        <dbReference type="EMBL" id="KAE9317945.1"/>
    </source>
</evidence>
<evidence type="ECO:0000256" key="5">
    <source>
        <dbReference type="ARBA" id="ARBA00022723"/>
    </source>
</evidence>
<feature type="compositionally biased region" description="Polar residues" evidence="12">
    <location>
        <begin position="195"/>
        <end position="205"/>
    </location>
</feature>
<keyword evidence="6" id="KW-0677">Repeat</keyword>
<dbReference type="Proteomes" id="UP000488956">
    <property type="component" value="Unassembled WGS sequence"/>
</dbReference>
<dbReference type="Proteomes" id="UP000460718">
    <property type="component" value="Unassembled WGS sequence"/>
</dbReference>
<feature type="region of interest" description="Disordered" evidence="12">
    <location>
        <begin position="337"/>
        <end position="395"/>
    </location>
</feature>
<keyword evidence="7" id="KW-0106">Calcium</keyword>
<evidence type="ECO:0000313" key="26">
    <source>
        <dbReference type="Proteomes" id="UP000429523"/>
    </source>
</evidence>
<dbReference type="EMBL" id="QXFX01000271">
    <property type="protein sequence ID" value="KAE9122665.1"/>
    <property type="molecule type" value="Genomic_DNA"/>
</dbReference>
<keyword evidence="5" id="KW-0479">Metal-binding</keyword>
<dbReference type="PANTHER" id="PTHR10774">
    <property type="entry name" value="EXTENDED SYNAPTOTAGMIN-RELATED"/>
    <property type="match status" value="1"/>
</dbReference>
<proteinExistence type="inferred from homology"/>
<dbReference type="EMBL" id="QXFZ01000290">
    <property type="protein sequence ID" value="KAE9122771.1"/>
    <property type="molecule type" value="Genomic_DNA"/>
</dbReference>
<dbReference type="PROSITE" id="PS50003">
    <property type="entry name" value="PH_DOMAIN"/>
    <property type="match status" value="1"/>
</dbReference>
<evidence type="ECO:0000259" key="15">
    <source>
        <dbReference type="PROSITE" id="PS51847"/>
    </source>
</evidence>
<feature type="domain" description="SMP-LTD" evidence="15">
    <location>
        <begin position="526"/>
        <end position="713"/>
    </location>
</feature>
<dbReference type="InterPro" id="IPR039010">
    <property type="entry name" value="Synaptotagmin_SMP"/>
</dbReference>
<organism evidence="20 30">
    <name type="scientific">Phytophthora fragariae</name>
    <dbReference type="NCBI Taxonomy" id="53985"/>
    <lineage>
        <taxon>Eukaryota</taxon>
        <taxon>Sar</taxon>
        <taxon>Stramenopiles</taxon>
        <taxon>Oomycota</taxon>
        <taxon>Peronosporomycetes</taxon>
        <taxon>Peronosporales</taxon>
        <taxon>Peronosporaceae</taxon>
        <taxon>Phytophthora</taxon>
    </lineage>
</organism>
<feature type="compositionally biased region" description="Basic and acidic residues" evidence="12">
    <location>
        <begin position="386"/>
        <end position="395"/>
    </location>
</feature>
<evidence type="ECO:0000256" key="3">
    <source>
        <dbReference type="ARBA" id="ARBA00022448"/>
    </source>
</evidence>
<evidence type="ECO:0000313" key="18">
    <source>
        <dbReference type="EMBL" id="KAE9122665.1"/>
    </source>
</evidence>
<dbReference type="Proteomes" id="UP000440367">
    <property type="component" value="Unassembled WGS sequence"/>
</dbReference>
<evidence type="ECO:0000313" key="35">
    <source>
        <dbReference type="Proteomes" id="UP000488956"/>
    </source>
</evidence>
<evidence type="ECO:0000313" key="29">
    <source>
        <dbReference type="Proteomes" id="UP000440367"/>
    </source>
</evidence>
<keyword evidence="8 13" id="KW-1133">Transmembrane helix</keyword>
<dbReference type="GO" id="GO:0006869">
    <property type="term" value="P:lipid transport"/>
    <property type="evidence" value="ECO:0007669"/>
    <property type="project" value="UniProtKB-KW"/>
</dbReference>
<dbReference type="Proteomes" id="UP000429523">
    <property type="component" value="Unassembled WGS sequence"/>
</dbReference>
<feature type="compositionally biased region" description="Low complexity" evidence="12">
    <location>
        <begin position="206"/>
        <end position="217"/>
    </location>
</feature>
<comment type="similarity">
    <text evidence="2">Belongs to the synaptotagmin family.</text>
</comment>
<evidence type="ECO:0000313" key="34">
    <source>
        <dbReference type="Proteomes" id="UP000486351"/>
    </source>
</evidence>
<feature type="transmembrane region" description="Helical" evidence="13">
    <location>
        <begin position="466"/>
        <end position="485"/>
    </location>
</feature>
<evidence type="ECO:0000313" key="25">
    <source>
        <dbReference type="EMBL" id="KAE9352509.1"/>
    </source>
</evidence>
<evidence type="ECO:0000256" key="12">
    <source>
        <dbReference type="SAM" id="MobiDB-lite"/>
    </source>
</evidence>
<evidence type="ECO:0008006" key="36">
    <source>
        <dbReference type="Google" id="ProtNLM"/>
    </source>
</evidence>
<sequence length="725" mass="80368">MEDVSVSVAEASSCSEAPAAATDATDAERPMRMPRTSENTSSLARNSIEGYMVVHRKKKKQRQRFLLSKCTHFVVANTTKHALEIYSNETRSELVYLLSLADAVLSFESDNANIVMEKCFCVDVRTWKKKNTLRLQPQGFIFFEENQTRMLLWVKCIHLAIRRATTLDSELFRSPATFPSAEPARRYSDSEESRTQTGVESSQCVASPSASPTNSSAFAATREKLTQRLVIDPATRIVTAGRTMLTPTRSSSVSGERQPIRWPNIFPHHEKQQQTRSPMSSTSTDAPSSPVEANTASPKPSSWKRFTKANTDVPSDAIPSNSTEAFSSFRSLSFRATSPSTKANQVDTNPVASPVKDDSVDKELPVPDAVKPLPPVNTNPDACAASRRESNQLDDSTERIIEAEPAPISLLALMLVVAVAAGVSRESVFLPLALAGVLAHFCNQPQRFTSWTLTSAVVYLASTSNVVFGIGAASVLIYFWGYGTFKTRRRRRMQRRALVHYRDPRARQATVELEHFHIPNWMRYPDVDQAEWLNKVFVAGWPYLKKAIENSVNYAMKPALEKQKPAFMSSLTLAHLDLGSDAPKICGVKFVSASALTDEVTLDVGIRIVANKKSFAADLKMVSHLGATVCLSLRELLLVGTLRVTLNPLADYWPCFGGLNLSFTDRPVLDFSLTAAKINIANVPFVSEWLHAFLYDLLLDNCLWPNVLDIQLWDKDGNPVQSEPE</sequence>
<gene>
    <name evidence="24" type="ORF">PF001_g6606</name>
    <name evidence="23" type="ORF">PF002_g8055</name>
    <name evidence="22" type="ORF">PF004_g6291</name>
    <name evidence="21" type="ORF">PF005_g7201</name>
    <name evidence="20" type="ORF">PF006_g3981</name>
    <name evidence="19" type="ORF">PF007_g7324</name>
    <name evidence="25" type="ORF">PF008_g5446</name>
    <name evidence="16" type="ORF">PF009_g7903</name>
    <name evidence="18" type="ORF">PF010_g6674</name>
    <name evidence="17" type="ORF">PF011_g5673</name>
</gene>
<evidence type="ECO:0000313" key="22">
    <source>
        <dbReference type="EMBL" id="KAE9243137.1"/>
    </source>
</evidence>
<keyword evidence="11 13" id="KW-0472">Membrane</keyword>
<dbReference type="GO" id="GO:0008289">
    <property type="term" value="F:lipid binding"/>
    <property type="evidence" value="ECO:0007669"/>
    <property type="project" value="UniProtKB-KW"/>
</dbReference>
<feature type="compositionally biased region" description="Basic and acidic residues" evidence="12">
    <location>
        <begin position="355"/>
        <end position="365"/>
    </location>
</feature>
<evidence type="ECO:0000313" key="32">
    <source>
        <dbReference type="Proteomes" id="UP000460718"/>
    </source>
</evidence>
<evidence type="ECO:0000256" key="9">
    <source>
        <dbReference type="ARBA" id="ARBA00023055"/>
    </source>
</evidence>
<feature type="compositionally biased region" description="Polar residues" evidence="12">
    <location>
        <begin position="245"/>
        <end position="255"/>
    </location>
</feature>
<dbReference type="Proteomes" id="UP000441208">
    <property type="component" value="Unassembled WGS sequence"/>
</dbReference>
<dbReference type="EMBL" id="QXFY01000201">
    <property type="protein sequence ID" value="KAE9352509.1"/>
    <property type="molecule type" value="Genomic_DNA"/>
</dbReference>
<dbReference type="CDD" id="cd21677">
    <property type="entry name" value="SMP_SYT"/>
    <property type="match status" value="1"/>
</dbReference>
<dbReference type="InterPro" id="IPR031468">
    <property type="entry name" value="SMP_LBD"/>
</dbReference>
<keyword evidence="3" id="KW-0813">Transport</keyword>
<feature type="compositionally biased region" description="Polar residues" evidence="12">
    <location>
        <begin position="308"/>
        <end position="321"/>
    </location>
</feature>
<dbReference type="SUPFAM" id="SSF50729">
    <property type="entry name" value="PH domain-like"/>
    <property type="match status" value="1"/>
</dbReference>
<dbReference type="PANTHER" id="PTHR10774:SF190">
    <property type="entry name" value="C2 CALCIUM_LIPID-BINDING ENDONUCLEASE_EXONUCLEASE_PHOSPHATASE-RELATED"/>
    <property type="match status" value="1"/>
</dbReference>
<evidence type="ECO:0000313" key="27">
    <source>
        <dbReference type="Proteomes" id="UP000433483"/>
    </source>
</evidence>
<dbReference type="Proteomes" id="UP000440732">
    <property type="component" value="Unassembled WGS sequence"/>
</dbReference>
<dbReference type="EMBL" id="QXGF01000311">
    <property type="protein sequence ID" value="KAE8942328.1"/>
    <property type="molecule type" value="Genomic_DNA"/>
</dbReference>
<dbReference type="Proteomes" id="UP000437068">
    <property type="component" value="Unassembled WGS sequence"/>
</dbReference>
<feature type="region of interest" description="Disordered" evidence="12">
    <location>
        <begin position="179"/>
        <end position="217"/>
    </location>
</feature>
<evidence type="ECO:0000256" key="2">
    <source>
        <dbReference type="ARBA" id="ARBA00006996"/>
    </source>
</evidence>
<name>A0A6A3UXX8_9STRA</name>
<dbReference type="GO" id="GO:0046872">
    <property type="term" value="F:metal ion binding"/>
    <property type="evidence" value="ECO:0007669"/>
    <property type="project" value="UniProtKB-KW"/>
</dbReference>
<feature type="region of interest" description="Disordered" evidence="12">
    <location>
        <begin position="241"/>
        <end position="321"/>
    </location>
</feature>
<feature type="region of interest" description="Disordered" evidence="12">
    <location>
        <begin position="1"/>
        <end position="41"/>
    </location>
</feature>
<evidence type="ECO:0000313" key="23">
    <source>
        <dbReference type="EMBL" id="KAE9243883.1"/>
    </source>
</evidence>
<evidence type="ECO:0000256" key="1">
    <source>
        <dbReference type="ARBA" id="ARBA00004167"/>
    </source>
</evidence>
<dbReference type="InterPro" id="IPR001849">
    <property type="entry name" value="PH_domain"/>
</dbReference>
<evidence type="ECO:0000256" key="4">
    <source>
        <dbReference type="ARBA" id="ARBA00022692"/>
    </source>
</evidence>
<evidence type="ECO:0000313" key="20">
    <source>
        <dbReference type="EMBL" id="KAE9151765.1"/>
    </source>
</evidence>
<evidence type="ECO:0000313" key="30">
    <source>
        <dbReference type="Proteomes" id="UP000440732"/>
    </source>
</evidence>
<evidence type="ECO:0000256" key="13">
    <source>
        <dbReference type="SAM" id="Phobius"/>
    </source>
</evidence>
<evidence type="ECO:0000313" key="19">
    <source>
        <dbReference type="EMBL" id="KAE9122771.1"/>
    </source>
</evidence>
<evidence type="ECO:0000313" key="33">
    <source>
        <dbReference type="Proteomes" id="UP000476176"/>
    </source>
</evidence>
<evidence type="ECO:0000313" key="17">
    <source>
        <dbReference type="EMBL" id="KAE9019840.1"/>
    </source>
</evidence>
<feature type="compositionally biased region" description="Low complexity" evidence="12">
    <location>
        <begin position="1"/>
        <end position="24"/>
    </location>
</feature>
<keyword evidence="9" id="KW-0445">Lipid transport</keyword>
<protein>
    <recommendedName>
        <fullName evidence="36">SMP-LTD domain-containing protein</fullName>
    </recommendedName>
</protein>
<feature type="domain" description="PH" evidence="14">
    <location>
        <begin position="45"/>
        <end position="162"/>
    </location>
</feature>
<reference evidence="26 27" key="1">
    <citation type="submission" date="2018-08" db="EMBL/GenBank/DDBJ databases">
        <title>Genomic investigation of the strawberry pathogen Phytophthora fragariae indicates pathogenicity is determined by transcriptional variation in three key races.</title>
        <authorList>
            <person name="Adams T.M."/>
            <person name="Armitage A.D."/>
            <person name="Sobczyk M.K."/>
            <person name="Bates H.J."/>
            <person name="Dunwell J.M."/>
            <person name="Nellist C.F."/>
            <person name="Harrison R.J."/>
        </authorList>
    </citation>
    <scope>NUCLEOTIDE SEQUENCE [LARGE SCALE GENOMIC DNA]</scope>
    <source>
        <strain evidence="24 28">A4</strain>
        <strain evidence="23 29">BC-1</strain>
        <strain evidence="22 33">BC-23</strain>
        <strain evidence="21 27">NOV-27</strain>
        <strain evidence="20 30">NOV-5</strain>
        <strain evidence="19 31">NOV-71</strain>
        <strain evidence="25 34">NOV-77</strain>
        <strain evidence="16 26">NOV-9</strain>
        <strain evidence="18 35">ONT-3</strain>
        <strain evidence="17 32">SCRP245</strain>
    </source>
</reference>
<comment type="subcellular location">
    <subcellularLocation>
        <location evidence="1">Membrane</location>
        <topology evidence="1">Single-pass membrane protein</topology>
    </subcellularLocation>
</comment>
<evidence type="ECO:0000313" key="16">
    <source>
        <dbReference type="EMBL" id="KAE8942328.1"/>
    </source>
</evidence>
<evidence type="ECO:0000256" key="8">
    <source>
        <dbReference type="ARBA" id="ARBA00022989"/>
    </source>
</evidence>